<dbReference type="OrthoDB" id="9811519at2"/>
<dbReference type="SUPFAM" id="SSF89733">
    <property type="entry name" value="L-sulfolactate dehydrogenase-like"/>
    <property type="match status" value="1"/>
</dbReference>
<evidence type="ECO:0000256" key="2">
    <source>
        <dbReference type="ARBA" id="ARBA00023002"/>
    </source>
</evidence>
<keyword evidence="2" id="KW-0560">Oxidoreductase</keyword>
<dbReference type="InterPro" id="IPR043143">
    <property type="entry name" value="Mal/L-sulf/L-lact_DH-like_NADP"/>
</dbReference>
<dbReference type="AlphaFoldDB" id="A0A3N4UQI1"/>
<dbReference type="Proteomes" id="UP000269689">
    <property type="component" value="Unassembled WGS sequence"/>
</dbReference>
<keyword evidence="4" id="KW-1185">Reference proteome</keyword>
<dbReference type="Gene3D" id="3.30.1370.60">
    <property type="entry name" value="Hypothetical oxidoreductase yiak, domain 2"/>
    <property type="match status" value="1"/>
</dbReference>
<evidence type="ECO:0000256" key="1">
    <source>
        <dbReference type="ARBA" id="ARBA00006056"/>
    </source>
</evidence>
<comment type="caution">
    <text evidence="3">The sequence shown here is derived from an EMBL/GenBank/DDBJ whole genome shotgun (WGS) entry which is preliminary data.</text>
</comment>
<gene>
    <name evidence="3" type="ORF">EDD53_2983</name>
</gene>
<comment type="similarity">
    <text evidence="1">Belongs to the LDH2/MDH2 oxidoreductase family.</text>
</comment>
<dbReference type="InterPro" id="IPR036111">
    <property type="entry name" value="Mal/L-sulfo/L-lacto_DH-like_sf"/>
</dbReference>
<dbReference type="Gene3D" id="1.10.1530.10">
    <property type="match status" value="1"/>
</dbReference>
<dbReference type="GO" id="GO:0016491">
    <property type="term" value="F:oxidoreductase activity"/>
    <property type="evidence" value="ECO:0007669"/>
    <property type="project" value="UniProtKB-KW"/>
</dbReference>
<sequence length="345" mass="35666">MTLIAPDKLQGFAQDLLTAGGFAAEHAAKTAEVLVWANLRGTESHGVLRIPRYLEMITEGIIDPTAKPEVDCQSGAISVLDAHRAPGMSSMSQAMDLAQQSASQFGIGCCVARNISHAGAVGYYAAQAASGNMIGIVMTASGPLMAYHGSCDAGVSTNPIAIAAPSSGDPIVLDMSTSAVALGKIMQARDAGQDIPLGWAIDEYGMPTTESDRVKTLVPMAGPKGSGLSLMIEIMCSLLASNPVIAPVLRGEAGGMNGIAIALDIARFGALELFVENIENLSNALKSLNPSKGVDQIRLPGERGFASAKSRGQNGIPLADGTWHKLISLADKLGIDPSVYKAGHS</sequence>
<protein>
    <submittedName>
        <fullName evidence="3">Ureidoglycolate dehydrogenase (NAD+)</fullName>
    </submittedName>
</protein>
<name>A0A3N4UQI1_9RHOB</name>
<accession>A0A3N4UQI1</accession>
<dbReference type="InterPro" id="IPR043144">
    <property type="entry name" value="Mal/L-sulf/L-lact_DH-like_ah"/>
</dbReference>
<dbReference type="PANTHER" id="PTHR11091">
    <property type="entry name" value="OXIDOREDUCTASE-RELATED"/>
    <property type="match status" value="1"/>
</dbReference>
<proteinExistence type="inferred from homology"/>
<dbReference type="EMBL" id="RKQK01000006">
    <property type="protein sequence ID" value="RPE62944.1"/>
    <property type="molecule type" value="Genomic_DNA"/>
</dbReference>
<reference evidence="3 4" key="1">
    <citation type="submission" date="2018-11" db="EMBL/GenBank/DDBJ databases">
        <title>Genomic Encyclopedia of Type Strains, Phase IV (KMG-IV): sequencing the most valuable type-strain genomes for metagenomic binning, comparative biology and taxonomic classification.</title>
        <authorList>
            <person name="Goeker M."/>
        </authorList>
    </citation>
    <scope>NUCLEOTIDE SEQUENCE [LARGE SCALE GENOMIC DNA]</scope>
    <source>
        <strain evidence="3 4">DSM 104731</strain>
    </source>
</reference>
<dbReference type="Pfam" id="PF02615">
    <property type="entry name" value="Ldh_2"/>
    <property type="match status" value="1"/>
</dbReference>
<evidence type="ECO:0000313" key="3">
    <source>
        <dbReference type="EMBL" id="RPE62944.1"/>
    </source>
</evidence>
<dbReference type="InterPro" id="IPR003767">
    <property type="entry name" value="Malate/L-lactate_DH-like"/>
</dbReference>
<organism evidence="3 4">
    <name type="scientific">Pacificibacter maritimus</name>
    <dbReference type="NCBI Taxonomy" id="762213"/>
    <lineage>
        <taxon>Bacteria</taxon>
        <taxon>Pseudomonadati</taxon>
        <taxon>Pseudomonadota</taxon>
        <taxon>Alphaproteobacteria</taxon>
        <taxon>Rhodobacterales</taxon>
        <taxon>Roseobacteraceae</taxon>
        <taxon>Pacificibacter</taxon>
    </lineage>
</organism>
<dbReference type="RefSeq" id="WP_123794289.1">
    <property type="nucleotide sequence ID" value="NZ_RKQK01000006.1"/>
</dbReference>
<dbReference type="PANTHER" id="PTHR11091:SF0">
    <property type="entry name" value="MALATE DEHYDROGENASE"/>
    <property type="match status" value="1"/>
</dbReference>
<evidence type="ECO:0000313" key="4">
    <source>
        <dbReference type="Proteomes" id="UP000269689"/>
    </source>
</evidence>